<keyword evidence="3" id="KW-0808">Transferase</keyword>
<protein>
    <recommendedName>
        <fullName evidence="1">D-inositol 3-phosphate glycosyltransferase</fullName>
    </recommendedName>
</protein>
<dbReference type="PANTHER" id="PTHR45947">
    <property type="entry name" value="SULFOQUINOVOSYL TRANSFERASE SQD2"/>
    <property type="match status" value="1"/>
</dbReference>
<accession>A0ABR8X378</accession>
<dbReference type="Gene3D" id="3.40.50.2000">
    <property type="entry name" value="Glycogen Phosphorylase B"/>
    <property type="match status" value="2"/>
</dbReference>
<dbReference type="PANTHER" id="PTHR45947:SF3">
    <property type="entry name" value="SULFOQUINOVOSYL TRANSFERASE SQD2"/>
    <property type="match status" value="1"/>
</dbReference>
<reference evidence="7 8" key="1">
    <citation type="submission" date="2020-08" db="EMBL/GenBank/DDBJ databases">
        <title>A Genomic Blueprint of the Chicken Gut Microbiome.</title>
        <authorList>
            <person name="Gilroy R."/>
            <person name="Ravi A."/>
            <person name="Getino M."/>
            <person name="Pursley I."/>
            <person name="Horton D.L."/>
            <person name="Alikhan N.-F."/>
            <person name="Baker D."/>
            <person name="Gharbi K."/>
            <person name="Hall N."/>
            <person name="Watson M."/>
            <person name="Adriaenssens E.M."/>
            <person name="Foster-Nyarko E."/>
            <person name="Jarju S."/>
            <person name="Secka A."/>
            <person name="Antonio M."/>
            <person name="Oren A."/>
            <person name="Chaudhuri R."/>
            <person name="La Ragione R.M."/>
            <person name="Hildebrand F."/>
            <person name="Pallen M.J."/>
        </authorList>
    </citation>
    <scope>NUCLEOTIDE SEQUENCE [LARGE SCALE GENOMIC DNA]</scope>
    <source>
        <strain evidence="7 8">Sa1CUA4</strain>
    </source>
</reference>
<evidence type="ECO:0000256" key="2">
    <source>
        <dbReference type="ARBA" id="ARBA00022676"/>
    </source>
</evidence>
<dbReference type="InterPro" id="IPR001296">
    <property type="entry name" value="Glyco_trans_1"/>
</dbReference>
<keyword evidence="2" id="KW-0328">Glycosyltransferase</keyword>
<evidence type="ECO:0000256" key="4">
    <source>
        <dbReference type="SAM" id="MobiDB-lite"/>
    </source>
</evidence>
<dbReference type="Pfam" id="PF00534">
    <property type="entry name" value="Glycos_transf_1"/>
    <property type="match status" value="1"/>
</dbReference>
<dbReference type="Pfam" id="PF13579">
    <property type="entry name" value="Glyco_trans_4_4"/>
    <property type="match status" value="1"/>
</dbReference>
<sequence length="433" mass="46461">MTGPPTRVLLMGLNYPPERTGVAPYTGAAAAGLRLRGIATGVITAHPHYPSWRIFEGYGQWSRRETIADVDVRRVRHYVPRKPSTVRRVVSELTFGARQVWTRWGSPDVIVAVSPALLATALVVARAKLISHGTPVVVWVQDLYTVGVTETGRGGRGSRRAISAIEGWVLRNAAAVIVIHKRFADRITKDFGVPGDKIQVVRNWAHLGPMSPLNTDSVRASHGWRDDETVVLHAGNIGVKQGLENVIEAARLAADRKAPLRFVFLGGGGERDRIRALANHLPTVQFIDPLPDEEFASTLIAADVLLVNEKAGVAEMAVPSKLTSYFSTGRPVLAATDHDGITAEEVAAAGAGLVVASDDPASLLAGALALRAQPEAARRHGENGLRYRQTVLDEETALDRLSEILTAVAAERATPSGRQHTTAAEAPNGVPLD</sequence>
<proteinExistence type="predicted"/>
<feature type="domain" description="Glycosyltransferase subfamily 4-like N-terminal" evidence="6">
    <location>
        <begin position="20"/>
        <end position="204"/>
    </location>
</feature>
<evidence type="ECO:0000313" key="7">
    <source>
        <dbReference type="EMBL" id="MBD8023745.1"/>
    </source>
</evidence>
<evidence type="ECO:0000256" key="1">
    <source>
        <dbReference type="ARBA" id="ARBA00021292"/>
    </source>
</evidence>
<dbReference type="CDD" id="cd03794">
    <property type="entry name" value="GT4_WbuB-like"/>
    <property type="match status" value="1"/>
</dbReference>
<keyword evidence="8" id="KW-1185">Reference proteome</keyword>
<name>A0ABR8X378_9MICO</name>
<organism evidence="7 8">
    <name type="scientific">Microbacterium gallinarum</name>
    <dbReference type="NCBI Taxonomy" id="2762209"/>
    <lineage>
        <taxon>Bacteria</taxon>
        <taxon>Bacillati</taxon>
        <taxon>Actinomycetota</taxon>
        <taxon>Actinomycetes</taxon>
        <taxon>Micrococcales</taxon>
        <taxon>Microbacteriaceae</taxon>
        <taxon>Microbacterium</taxon>
    </lineage>
</organism>
<dbReference type="Proteomes" id="UP000602532">
    <property type="component" value="Unassembled WGS sequence"/>
</dbReference>
<evidence type="ECO:0000259" key="6">
    <source>
        <dbReference type="Pfam" id="PF13579"/>
    </source>
</evidence>
<dbReference type="EMBL" id="JACSPM010000002">
    <property type="protein sequence ID" value="MBD8023745.1"/>
    <property type="molecule type" value="Genomic_DNA"/>
</dbReference>
<dbReference type="InterPro" id="IPR050194">
    <property type="entry name" value="Glycosyltransferase_grp1"/>
</dbReference>
<evidence type="ECO:0000259" key="5">
    <source>
        <dbReference type="Pfam" id="PF00534"/>
    </source>
</evidence>
<evidence type="ECO:0000256" key="3">
    <source>
        <dbReference type="ARBA" id="ARBA00022679"/>
    </source>
</evidence>
<comment type="caution">
    <text evidence="7">The sequence shown here is derived from an EMBL/GenBank/DDBJ whole genome shotgun (WGS) entry which is preliminary data.</text>
</comment>
<dbReference type="InterPro" id="IPR028098">
    <property type="entry name" value="Glyco_trans_4-like_N"/>
</dbReference>
<feature type="region of interest" description="Disordered" evidence="4">
    <location>
        <begin position="412"/>
        <end position="433"/>
    </location>
</feature>
<feature type="domain" description="Glycosyl transferase family 1" evidence="5">
    <location>
        <begin position="217"/>
        <end position="384"/>
    </location>
</feature>
<dbReference type="SUPFAM" id="SSF53756">
    <property type="entry name" value="UDP-Glycosyltransferase/glycogen phosphorylase"/>
    <property type="match status" value="1"/>
</dbReference>
<gene>
    <name evidence="7" type="ORF">H9622_09090</name>
</gene>
<evidence type="ECO:0000313" key="8">
    <source>
        <dbReference type="Proteomes" id="UP000602532"/>
    </source>
</evidence>